<feature type="transmembrane region" description="Helical" evidence="12">
    <location>
        <begin position="21"/>
        <end position="44"/>
    </location>
</feature>
<feature type="transmembrane region" description="Helical" evidence="12">
    <location>
        <begin position="208"/>
        <end position="235"/>
    </location>
</feature>
<keyword evidence="3" id="KW-1003">Cell membrane</keyword>
<comment type="subcellular location">
    <subcellularLocation>
        <location evidence="1">Cell membrane</location>
        <topology evidence="1">Multi-pass membrane protein</topology>
    </subcellularLocation>
</comment>
<feature type="domain" description="4Fe-4S ferredoxin-type" evidence="13">
    <location>
        <begin position="710"/>
        <end position="739"/>
    </location>
</feature>
<feature type="transmembrane region" description="Helical" evidence="12">
    <location>
        <begin position="64"/>
        <end position="88"/>
    </location>
</feature>
<dbReference type="GO" id="GO:0016491">
    <property type="term" value="F:oxidoreductase activity"/>
    <property type="evidence" value="ECO:0007669"/>
    <property type="project" value="UniProtKB-ARBA"/>
</dbReference>
<keyword evidence="7 12" id="KW-1133">Transmembrane helix</keyword>
<dbReference type="eggNOG" id="arCOG02025">
    <property type="taxonomic scope" value="Archaea"/>
</dbReference>
<dbReference type="SUPFAM" id="SSF54862">
    <property type="entry name" value="4Fe-4S ferredoxins"/>
    <property type="match status" value="1"/>
</dbReference>
<accession>H2C471</accession>
<evidence type="ECO:0000256" key="11">
    <source>
        <dbReference type="SAM" id="MobiDB-lite"/>
    </source>
</evidence>
<keyword evidence="10 12" id="KW-0472">Membrane</keyword>
<sequence>MRMLNSEDSKGQRTSRLHRGVSSLKVGLFAMWFVAFVVGAIAVYEELTSPVDLTNATSYVVWGLYVPTYMYFIGASAGAFLISVIVNVLGTKKLEPTVKLSLYSALVLLIMAIFTIILDLGHPERAIEVLSRPQYHSVMADVVTVYVIYFVLLVVELLLSFRLDLIEGRFGSLGGSAPIKKLISRLLHPSAGSPESLERSARLIRRSFLYLGAFGLIIALLFHGGVGALLGTVYFSKPWWTGPLFPIVFVAGALYSGAALFIVILMALWPRKDEEFREMIAYLGRIVYWLLIGNAVLIVADLVIPIWYGTDPAGTAITNEVLFGQYWYVFWIFEVLLGFIVPGILLSSRFRDRPVIVGIGGAFAGIFYFAVRLVEVIPAYSVPEIPGLQSAYVDPRLIDTYTPSIHEWEVVTFMVAFGIGLLYLGYRILPLVPRAAAPTMPEQGRGGSAPTMPEQGRGGSMGPISGDAGEPKLMERRGFLRSVSLAAAGFLVAVSIKWGALTKATSSALAYSRQAARALIARERERLAAVSTGIIEGLARREGAERPSFVDENKLVKAAGEGVVAVSPLVAQAAQVAVAETDFEDESWSQPYTWLPGQPTIQVPPGYDELNPIYRMMEDLKRALAKPANQRKWGMVIDTRKCVGCFACTVGCKIENKEPPGVVYRPVVVAVHGDYPNQSATFLPRPCMQCENPPCTEVCPVGATFKRPDGIIAIDYDVCIGCRYCITTCPYQARTFDWGLNYTDGTPKIEYYDIWTSFEYGVDKWDRPVDSRKSPKFNTHKCHFCIHRLESGMLPQCVTTCIGRATYFGDLNDPDSLVSKLLREQGVSRLKEELGTEPKVYYIGLTEPMMEEEAPMADGAWVP</sequence>
<dbReference type="HOGENOM" id="CLU_331685_0_0_2"/>
<feature type="domain" description="4Fe-4S ferredoxin-type" evidence="13">
    <location>
        <begin position="678"/>
        <end position="709"/>
    </location>
</feature>
<feature type="transmembrane region" description="Helical" evidence="12">
    <location>
        <begin position="355"/>
        <end position="374"/>
    </location>
</feature>
<proteinExistence type="inferred from homology"/>
<keyword evidence="9" id="KW-0411">Iron-sulfur</keyword>
<dbReference type="GO" id="GO:0005886">
    <property type="term" value="C:plasma membrane"/>
    <property type="evidence" value="ECO:0007669"/>
    <property type="project" value="UniProtKB-SubCell"/>
</dbReference>
<dbReference type="PROSITE" id="PS51379">
    <property type="entry name" value="4FE4S_FER_2"/>
    <property type="match status" value="3"/>
</dbReference>
<feature type="region of interest" description="Disordered" evidence="11">
    <location>
        <begin position="440"/>
        <end position="467"/>
    </location>
</feature>
<dbReference type="Pfam" id="PF03916">
    <property type="entry name" value="NrfD"/>
    <property type="match status" value="1"/>
</dbReference>
<dbReference type="PANTHER" id="PTHR43177:SF3">
    <property type="entry name" value="PROTEIN NRFC HOMOLOG"/>
    <property type="match status" value="1"/>
</dbReference>
<comment type="similarity">
    <text evidence="2">Belongs to the NrfD family.</text>
</comment>
<dbReference type="InterPro" id="IPR050954">
    <property type="entry name" value="ET_IronSulfur_Cluster-Binding"/>
</dbReference>
<dbReference type="PANTHER" id="PTHR43177">
    <property type="entry name" value="PROTEIN NRFC"/>
    <property type="match status" value="1"/>
</dbReference>
<feature type="transmembrane region" description="Helical" evidence="12">
    <location>
        <begin position="247"/>
        <end position="268"/>
    </location>
</feature>
<evidence type="ECO:0000256" key="5">
    <source>
        <dbReference type="ARBA" id="ARBA00022692"/>
    </source>
</evidence>
<protein>
    <submittedName>
        <fullName evidence="14">Fe-S-cluster-containing hydrogenase subunit</fullName>
    </submittedName>
</protein>
<evidence type="ECO:0000256" key="7">
    <source>
        <dbReference type="ARBA" id="ARBA00022989"/>
    </source>
</evidence>
<keyword evidence="8" id="KW-0408">Iron</keyword>
<dbReference type="InterPro" id="IPR017900">
    <property type="entry name" value="4Fe4S_Fe_S_CS"/>
</dbReference>
<feature type="transmembrane region" description="Helical" evidence="12">
    <location>
        <begin position="479"/>
        <end position="500"/>
    </location>
</feature>
<keyword evidence="15" id="KW-1185">Reference proteome</keyword>
<evidence type="ECO:0000313" key="15">
    <source>
        <dbReference type="Proteomes" id="UP000003980"/>
    </source>
</evidence>
<keyword evidence="5 12" id="KW-0812">Transmembrane</keyword>
<evidence type="ECO:0000256" key="8">
    <source>
        <dbReference type="ARBA" id="ARBA00023004"/>
    </source>
</evidence>
<dbReference type="PROSITE" id="PS00198">
    <property type="entry name" value="4FE4S_FER_1"/>
    <property type="match status" value="1"/>
</dbReference>
<feature type="transmembrane region" description="Helical" evidence="12">
    <location>
        <begin position="138"/>
        <end position="159"/>
    </location>
</feature>
<organism evidence="14 15">
    <name type="scientific">Metallosphaera yellowstonensis MK1</name>
    <dbReference type="NCBI Taxonomy" id="671065"/>
    <lineage>
        <taxon>Archaea</taxon>
        <taxon>Thermoproteota</taxon>
        <taxon>Thermoprotei</taxon>
        <taxon>Sulfolobales</taxon>
        <taxon>Sulfolobaceae</taxon>
        <taxon>Metallosphaera</taxon>
    </lineage>
</organism>
<dbReference type="CDD" id="cd10551">
    <property type="entry name" value="PsrB"/>
    <property type="match status" value="1"/>
</dbReference>
<keyword evidence="6" id="KW-0479">Metal-binding</keyword>
<evidence type="ECO:0000256" key="9">
    <source>
        <dbReference type="ARBA" id="ARBA00023014"/>
    </source>
</evidence>
<evidence type="ECO:0000256" key="4">
    <source>
        <dbReference type="ARBA" id="ARBA00022485"/>
    </source>
</evidence>
<evidence type="ECO:0000259" key="13">
    <source>
        <dbReference type="PROSITE" id="PS51379"/>
    </source>
</evidence>
<evidence type="ECO:0000256" key="3">
    <source>
        <dbReference type="ARBA" id="ARBA00022475"/>
    </source>
</evidence>
<feature type="transmembrane region" description="Helical" evidence="12">
    <location>
        <begin position="328"/>
        <end position="348"/>
    </location>
</feature>
<keyword evidence="4" id="KW-0004">4Fe-4S</keyword>
<dbReference type="GO" id="GO:0046872">
    <property type="term" value="F:metal ion binding"/>
    <property type="evidence" value="ECO:0007669"/>
    <property type="project" value="UniProtKB-KW"/>
</dbReference>
<dbReference type="AlphaFoldDB" id="H2C471"/>
<dbReference type="Pfam" id="PF13247">
    <property type="entry name" value="Fer4_11"/>
    <property type="match status" value="2"/>
</dbReference>
<reference evidence="14 15" key="1">
    <citation type="submission" date="2012-01" db="EMBL/GenBank/DDBJ databases">
        <title>Improved High-Quality Draft sequence of Metallosphaera yellowstonensis MK1.</title>
        <authorList>
            <consortium name="US DOE Joint Genome Institute"/>
            <person name="Lucas S."/>
            <person name="Han J."/>
            <person name="Cheng J.-F."/>
            <person name="Goodwin L."/>
            <person name="Pitluck S."/>
            <person name="Peters L."/>
            <person name="Teshima H."/>
            <person name="Detter J.C."/>
            <person name="Han C."/>
            <person name="Tapia R."/>
            <person name="Land M."/>
            <person name="Hauser L."/>
            <person name="Kyrpides N."/>
            <person name="Kozubal M."/>
            <person name="Macur R.E."/>
            <person name="Jay Z."/>
            <person name="Inskeep W."/>
            <person name="Woyke T."/>
        </authorList>
    </citation>
    <scope>NUCLEOTIDE SEQUENCE [LARGE SCALE GENOMIC DNA]</scope>
    <source>
        <strain evidence="14 15">MK1</strain>
    </source>
</reference>
<name>H2C471_9CREN</name>
<feature type="domain" description="4Fe-4S ferredoxin-type" evidence="13">
    <location>
        <begin position="633"/>
        <end position="662"/>
    </location>
</feature>
<dbReference type="STRING" id="671065.MetMK1DRAFT_00014700"/>
<feature type="transmembrane region" description="Helical" evidence="12">
    <location>
        <begin position="100"/>
        <end position="118"/>
    </location>
</feature>
<evidence type="ECO:0000256" key="12">
    <source>
        <dbReference type="SAM" id="Phobius"/>
    </source>
</evidence>
<evidence type="ECO:0000256" key="1">
    <source>
        <dbReference type="ARBA" id="ARBA00004651"/>
    </source>
</evidence>
<gene>
    <name evidence="14" type="ORF">MetMK1DRAFT_00014700</name>
</gene>
<feature type="transmembrane region" description="Helical" evidence="12">
    <location>
        <begin position="288"/>
        <end position="308"/>
    </location>
</feature>
<dbReference type="Gene3D" id="3.30.70.20">
    <property type="match status" value="3"/>
</dbReference>
<evidence type="ECO:0000256" key="10">
    <source>
        <dbReference type="ARBA" id="ARBA00023136"/>
    </source>
</evidence>
<evidence type="ECO:0000256" key="6">
    <source>
        <dbReference type="ARBA" id="ARBA00022723"/>
    </source>
</evidence>
<dbReference type="eggNOG" id="arCOG01500">
    <property type="taxonomic scope" value="Archaea"/>
</dbReference>
<dbReference type="Proteomes" id="UP000003980">
    <property type="component" value="Unassembled WGS sequence"/>
</dbReference>
<dbReference type="InterPro" id="IPR005614">
    <property type="entry name" value="NrfD-like"/>
</dbReference>
<dbReference type="Gene3D" id="1.20.1630.10">
    <property type="entry name" value="Formate dehydrogenase/DMSO reductase domain"/>
    <property type="match status" value="1"/>
</dbReference>
<evidence type="ECO:0000313" key="14">
    <source>
        <dbReference type="EMBL" id="EHP70966.1"/>
    </source>
</evidence>
<evidence type="ECO:0000256" key="2">
    <source>
        <dbReference type="ARBA" id="ARBA00008929"/>
    </source>
</evidence>
<dbReference type="InterPro" id="IPR017896">
    <property type="entry name" value="4Fe4S_Fe-S-bd"/>
</dbReference>
<feature type="transmembrane region" description="Helical" evidence="12">
    <location>
        <begin position="410"/>
        <end position="429"/>
    </location>
</feature>
<dbReference type="GO" id="GO:0051539">
    <property type="term" value="F:4 iron, 4 sulfur cluster binding"/>
    <property type="evidence" value="ECO:0007669"/>
    <property type="project" value="UniProtKB-KW"/>
</dbReference>
<dbReference type="EMBL" id="JH597761">
    <property type="protein sequence ID" value="EHP70966.1"/>
    <property type="molecule type" value="Genomic_DNA"/>
</dbReference>